<dbReference type="AlphaFoldDB" id="A0A2S2E6X1"/>
<feature type="transmembrane region" description="Helical" evidence="1">
    <location>
        <begin position="45"/>
        <end position="66"/>
    </location>
</feature>
<feature type="transmembrane region" description="Helical" evidence="1">
    <location>
        <begin position="20"/>
        <end position="39"/>
    </location>
</feature>
<dbReference type="Proteomes" id="UP000245728">
    <property type="component" value="Chromosome"/>
</dbReference>
<gene>
    <name evidence="2" type="ORF">HMF8227_02538</name>
</gene>
<accession>A0A2S2E6X1</accession>
<keyword evidence="1" id="KW-0472">Membrane</keyword>
<name>A0A2S2E6X1_9ALTE</name>
<sequence length="157" mass="17315">MPTGVEIRSNIDTENVKGLLLINGGGAIALLTFLPSVLGKPEYVLLTRCIAWSLFCFQLGLVFAVLHNHLRRRCSLAWDSRGPKCSFRSKELLEPCVCYWSQLCMILSAIGFVVAGGIVFFGALQTIDQQQTIVSQSKQQNTLREEMPNKAIGSVPD</sequence>
<keyword evidence="1" id="KW-0812">Transmembrane</keyword>
<keyword evidence="3" id="KW-1185">Reference proteome</keyword>
<dbReference type="EMBL" id="CP029347">
    <property type="protein sequence ID" value="AWL12990.1"/>
    <property type="molecule type" value="Genomic_DNA"/>
</dbReference>
<evidence type="ECO:0000313" key="3">
    <source>
        <dbReference type="Proteomes" id="UP000245728"/>
    </source>
</evidence>
<proteinExistence type="predicted"/>
<evidence type="ECO:0000313" key="2">
    <source>
        <dbReference type="EMBL" id="AWL12990.1"/>
    </source>
</evidence>
<keyword evidence="1" id="KW-1133">Transmembrane helix</keyword>
<dbReference type="KEGG" id="salh:HMF8227_02538"/>
<evidence type="ECO:0000256" key="1">
    <source>
        <dbReference type="SAM" id="Phobius"/>
    </source>
</evidence>
<organism evidence="2 3">
    <name type="scientific">Saliniradius amylolyticus</name>
    <dbReference type="NCBI Taxonomy" id="2183582"/>
    <lineage>
        <taxon>Bacteria</taxon>
        <taxon>Pseudomonadati</taxon>
        <taxon>Pseudomonadota</taxon>
        <taxon>Gammaproteobacteria</taxon>
        <taxon>Alteromonadales</taxon>
        <taxon>Alteromonadaceae</taxon>
        <taxon>Saliniradius</taxon>
    </lineage>
</organism>
<feature type="transmembrane region" description="Helical" evidence="1">
    <location>
        <begin position="97"/>
        <end position="124"/>
    </location>
</feature>
<protein>
    <submittedName>
        <fullName evidence="2">Uncharacterized protein</fullName>
    </submittedName>
</protein>
<reference evidence="2 3" key="1">
    <citation type="submission" date="2018-05" db="EMBL/GenBank/DDBJ databases">
        <title>Salinimonas sp. HMF8227 Genome sequencing and assembly.</title>
        <authorList>
            <person name="Kang H."/>
            <person name="Kang J."/>
            <person name="Cha I."/>
            <person name="Kim H."/>
            <person name="Joh K."/>
        </authorList>
    </citation>
    <scope>NUCLEOTIDE SEQUENCE [LARGE SCALE GENOMIC DNA]</scope>
    <source>
        <strain evidence="2 3">HMF8227</strain>
    </source>
</reference>